<feature type="transmembrane region" description="Helical" evidence="1">
    <location>
        <begin position="7"/>
        <end position="24"/>
    </location>
</feature>
<evidence type="ECO:0000256" key="1">
    <source>
        <dbReference type="SAM" id="Phobius"/>
    </source>
</evidence>
<reference evidence="2 3" key="1">
    <citation type="submission" date="2020-08" db="EMBL/GenBank/DDBJ databases">
        <title>A Genomic Blueprint of the Chicken Gut Microbiome.</title>
        <authorList>
            <person name="Gilroy R."/>
            <person name="Ravi A."/>
            <person name="Getino M."/>
            <person name="Pursley I."/>
            <person name="Horton D.L."/>
            <person name="Alikhan N.-F."/>
            <person name="Baker D."/>
            <person name="Gharbi K."/>
            <person name="Hall N."/>
            <person name="Watson M."/>
            <person name="Adriaenssens E.M."/>
            <person name="Foster-Nyarko E."/>
            <person name="Jarju S."/>
            <person name="Secka A."/>
            <person name="Antonio M."/>
            <person name="Oren A."/>
            <person name="Chaudhuri R."/>
            <person name="La Ragione R.M."/>
            <person name="Hildebrand F."/>
            <person name="Pallen M.J."/>
        </authorList>
    </citation>
    <scope>NUCLEOTIDE SEQUENCE [LARGE SCALE GENOMIC DNA]</scope>
    <source>
        <strain evidence="2 3">A46</strain>
    </source>
</reference>
<protein>
    <submittedName>
        <fullName evidence="2">DUF4017 family protein</fullName>
    </submittedName>
</protein>
<comment type="caution">
    <text evidence="2">The sequence shown here is derived from an EMBL/GenBank/DDBJ whole genome shotgun (WGS) entry which is preliminary data.</text>
</comment>
<dbReference type="InterPro" id="IPR025090">
    <property type="entry name" value="DUF4017"/>
</dbReference>
<proteinExistence type="predicted"/>
<keyword evidence="1" id="KW-0472">Membrane</keyword>
<evidence type="ECO:0000313" key="2">
    <source>
        <dbReference type="EMBL" id="MBD8038450.1"/>
    </source>
</evidence>
<keyword evidence="1" id="KW-1133">Transmembrane helix</keyword>
<dbReference type="EMBL" id="JACSPZ010000011">
    <property type="protein sequence ID" value="MBD8038450.1"/>
    <property type="molecule type" value="Genomic_DNA"/>
</dbReference>
<evidence type="ECO:0000313" key="3">
    <source>
        <dbReference type="Proteomes" id="UP000619101"/>
    </source>
</evidence>
<dbReference type="RefSeq" id="WP_191701598.1">
    <property type="nucleotide sequence ID" value="NZ_JACSPZ010000011.1"/>
</dbReference>
<accession>A0ABR8Y2L8</accession>
<name>A0ABR8Y2L8_9BACL</name>
<organism evidence="2 3">
    <name type="scientific">Solibacillus faecavium</name>
    <dbReference type="NCBI Taxonomy" id="2762221"/>
    <lineage>
        <taxon>Bacteria</taxon>
        <taxon>Bacillati</taxon>
        <taxon>Bacillota</taxon>
        <taxon>Bacilli</taxon>
        <taxon>Bacillales</taxon>
        <taxon>Caryophanaceae</taxon>
        <taxon>Solibacillus</taxon>
    </lineage>
</organism>
<dbReference type="Proteomes" id="UP000619101">
    <property type="component" value="Unassembled WGS sequence"/>
</dbReference>
<sequence length="62" mass="6866">MIKITIPLLVYSIVCIVAVMLPASDGYNTIGWKLLVGQIYAIPVLIIAILVSLFLNKRVSHR</sequence>
<feature type="transmembrane region" description="Helical" evidence="1">
    <location>
        <begin position="30"/>
        <end position="55"/>
    </location>
</feature>
<gene>
    <name evidence="2" type="ORF">H9635_17025</name>
</gene>
<keyword evidence="1" id="KW-0812">Transmembrane</keyword>
<keyword evidence="3" id="KW-1185">Reference proteome</keyword>
<dbReference type="Pfam" id="PF13209">
    <property type="entry name" value="DUF4017"/>
    <property type="match status" value="1"/>
</dbReference>